<dbReference type="InterPro" id="IPR048254">
    <property type="entry name" value="CDP_ALCOHOL_P_TRANSF_CS"/>
</dbReference>
<comment type="caution">
    <text evidence="13">The sequence shown here is derived from an EMBL/GenBank/DDBJ whole genome shotgun (WGS) entry which is preliminary data.</text>
</comment>
<dbReference type="GO" id="GO:0016020">
    <property type="term" value="C:membrane"/>
    <property type="evidence" value="ECO:0007669"/>
    <property type="project" value="UniProtKB-SubCell"/>
</dbReference>
<dbReference type="PROSITE" id="PS00379">
    <property type="entry name" value="CDP_ALCOHOL_P_TRANSF"/>
    <property type="match status" value="1"/>
</dbReference>
<keyword evidence="3" id="KW-0444">Lipid biosynthesis</keyword>
<keyword evidence="8 12" id="KW-0472">Membrane</keyword>
<feature type="transmembrane region" description="Helical" evidence="12">
    <location>
        <begin position="165"/>
        <end position="189"/>
    </location>
</feature>
<evidence type="ECO:0000256" key="6">
    <source>
        <dbReference type="ARBA" id="ARBA00022989"/>
    </source>
</evidence>
<dbReference type="Pfam" id="PF01066">
    <property type="entry name" value="CDP-OH_P_transf"/>
    <property type="match status" value="1"/>
</dbReference>
<feature type="transmembrane region" description="Helical" evidence="12">
    <location>
        <begin position="224"/>
        <end position="241"/>
    </location>
</feature>
<keyword evidence="10" id="KW-1208">Phospholipid metabolism</keyword>
<dbReference type="PANTHER" id="PTHR14269:SF61">
    <property type="entry name" value="CDP-DIACYLGLYCEROL--SERINE O-PHOSPHATIDYLTRANSFERASE"/>
    <property type="match status" value="1"/>
</dbReference>
<keyword evidence="5 12" id="KW-0812">Transmembrane</keyword>
<proteinExistence type="inferred from homology"/>
<dbReference type="EMBL" id="QGTJ01000001">
    <property type="protein sequence ID" value="PWV65814.1"/>
    <property type="molecule type" value="Genomic_DNA"/>
</dbReference>
<dbReference type="GO" id="GO:0016780">
    <property type="term" value="F:phosphotransferase activity, for other substituted phosphate groups"/>
    <property type="evidence" value="ECO:0007669"/>
    <property type="project" value="InterPro"/>
</dbReference>
<keyword evidence="7" id="KW-0443">Lipid metabolism</keyword>
<dbReference type="Proteomes" id="UP000246569">
    <property type="component" value="Unassembled WGS sequence"/>
</dbReference>
<keyword evidence="4 11" id="KW-0808">Transferase</keyword>
<dbReference type="AlphaFoldDB" id="A0A317N106"/>
<dbReference type="InterPro" id="IPR050324">
    <property type="entry name" value="CDP-alcohol_PTase-I"/>
</dbReference>
<dbReference type="GO" id="GO:0008654">
    <property type="term" value="P:phospholipid biosynthetic process"/>
    <property type="evidence" value="ECO:0007669"/>
    <property type="project" value="UniProtKB-KW"/>
</dbReference>
<evidence type="ECO:0000256" key="9">
    <source>
        <dbReference type="ARBA" id="ARBA00023209"/>
    </source>
</evidence>
<dbReference type="InterPro" id="IPR043130">
    <property type="entry name" value="CDP-OH_PTrfase_TM_dom"/>
</dbReference>
<gene>
    <name evidence="13" type="ORF">C7443_101299</name>
</gene>
<evidence type="ECO:0000256" key="4">
    <source>
        <dbReference type="ARBA" id="ARBA00022679"/>
    </source>
</evidence>
<accession>A0A317N106</accession>
<comment type="similarity">
    <text evidence="2 11">Belongs to the CDP-alcohol phosphatidyltransferase class-I family.</text>
</comment>
<keyword evidence="9" id="KW-0594">Phospholipid biosynthesis</keyword>
<evidence type="ECO:0000256" key="11">
    <source>
        <dbReference type="RuleBase" id="RU003750"/>
    </source>
</evidence>
<evidence type="ECO:0000256" key="12">
    <source>
        <dbReference type="SAM" id="Phobius"/>
    </source>
</evidence>
<sequence length="256" mass="27456">MNIETPEAKTPEARRPRGIYLLPNLFTTAALFAGFYGTVAAMNGRFEAAAVAVFVAMVLDGLDGRVARLTHTETEFGVQYDSLADMVSFGVAPALIMYQWVLSGMGKLGWLAAFVYAAGAALRLARFNTQVGSADKRYFLGLPSPSAAAVTMGLVWVGADQGVAPAAFTLPAFVLTLGAGLLMVSNFLFHSFKKVDLRGKVPFVVVIVMVLAFALINLQAPMALFGGFLIYTLSGPTLSIVRWRARVRRRRGGEPG</sequence>
<dbReference type="InterPro" id="IPR000462">
    <property type="entry name" value="CDP-OH_P_trans"/>
</dbReference>
<protein>
    <submittedName>
        <fullName evidence="13">CDP-diacylglycerol--serine O-phosphatidyltransferase</fullName>
    </submittedName>
</protein>
<dbReference type="PANTHER" id="PTHR14269">
    <property type="entry name" value="CDP-DIACYLGLYCEROL--GLYCEROL-3-PHOSPHATE 3-PHOSPHATIDYLTRANSFERASE-RELATED"/>
    <property type="match status" value="1"/>
</dbReference>
<name>A0A317N106_9GAMM</name>
<evidence type="ECO:0000313" key="14">
    <source>
        <dbReference type="Proteomes" id="UP000246569"/>
    </source>
</evidence>
<keyword evidence="14" id="KW-1185">Reference proteome</keyword>
<evidence type="ECO:0000256" key="10">
    <source>
        <dbReference type="ARBA" id="ARBA00023264"/>
    </source>
</evidence>
<reference evidence="13 14" key="1">
    <citation type="submission" date="2018-05" db="EMBL/GenBank/DDBJ databases">
        <title>Genomic Encyclopedia of Type Strains, Phase IV (KMG-IV): sequencing the most valuable type-strain genomes for metagenomic binning, comparative biology and taxonomic classification.</title>
        <authorList>
            <person name="Goeker M."/>
        </authorList>
    </citation>
    <scope>NUCLEOTIDE SEQUENCE [LARGE SCALE GENOMIC DNA]</scope>
    <source>
        <strain evidence="13 14">DSM 23606</strain>
    </source>
</reference>
<evidence type="ECO:0000256" key="1">
    <source>
        <dbReference type="ARBA" id="ARBA00004141"/>
    </source>
</evidence>
<evidence type="ECO:0000313" key="13">
    <source>
        <dbReference type="EMBL" id="PWV65814.1"/>
    </source>
</evidence>
<feature type="transmembrane region" description="Helical" evidence="12">
    <location>
        <begin position="20"/>
        <end position="39"/>
    </location>
</feature>
<keyword evidence="6 12" id="KW-1133">Transmembrane helix</keyword>
<comment type="subcellular location">
    <subcellularLocation>
        <location evidence="1">Membrane</location>
        <topology evidence="1">Multi-pass membrane protein</topology>
    </subcellularLocation>
</comment>
<evidence type="ECO:0000256" key="2">
    <source>
        <dbReference type="ARBA" id="ARBA00010441"/>
    </source>
</evidence>
<evidence type="ECO:0000256" key="5">
    <source>
        <dbReference type="ARBA" id="ARBA00022692"/>
    </source>
</evidence>
<evidence type="ECO:0000256" key="7">
    <source>
        <dbReference type="ARBA" id="ARBA00023098"/>
    </source>
</evidence>
<feature type="transmembrane region" description="Helical" evidence="12">
    <location>
        <begin position="201"/>
        <end position="218"/>
    </location>
</feature>
<evidence type="ECO:0000256" key="8">
    <source>
        <dbReference type="ARBA" id="ARBA00023136"/>
    </source>
</evidence>
<dbReference type="Gene3D" id="1.20.120.1760">
    <property type="match status" value="1"/>
</dbReference>
<evidence type="ECO:0000256" key="3">
    <source>
        <dbReference type="ARBA" id="ARBA00022516"/>
    </source>
</evidence>
<feature type="transmembrane region" description="Helical" evidence="12">
    <location>
        <begin position="138"/>
        <end position="159"/>
    </location>
</feature>
<organism evidence="13 14">
    <name type="scientific">Plasticicumulans acidivorans</name>
    <dbReference type="NCBI Taxonomy" id="886464"/>
    <lineage>
        <taxon>Bacteria</taxon>
        <taxon>Pseudomonadati</taxon>
        <taxon>Pseudomonadota</taxon>
        <taxon>Gammaproteobacteria</taxon>
        <taxon>Candidatus Competibacteraceae</taxon>
        <taxon>Plasticicumulans</taxon>
    </lineage>
</organism>